<reference evidence="13" key="3">
    <citation type="submission" date="2015-06" db="UniProtKB">
        <authorList>
            <consortium name="EnsemblProtists"/>
        </authorList>
    </citation>
    <scope>IDENTIFICATION</scope>
</reference>
<dbReference type="GO" id="GO:0015031">
    <property type="term" value="P:protein transport"/>
    <property type="evidence" value="ECO:0007669"/>
    <property type="project" value="UniProtKB-KW"/>
</dbReference>
<dbReference type="EMBL" id="JH992970">
    <property type="protein sequence ID" value="EKX53268.1"/>
    <property type="molecule type" value="Genomic_DNA"/>
</dbReference>
<keyword evidence="7" id="KW-0811">Translocation</keyword>
<name>L1JYX2_GUITC</name>
<evidence type="ECO:0000313" key="14">
    <source>
        <dbReference type="Proteomes" id="UP000011087"/>
    </source>
</evidence>
<sequence>MKRTAEKTLTQDNWQEEEGEEGEEGQEAGEFKQAAPEELAKRRIVKARRSANGPAVPDAVADKVEEAKPVANFSWTTPAADKPAEDNKKSEEVANEKEAKENGVKPTEQNGEKSSEKSEEKGEAGKDDSKEKDGEKKEGAGSQEGGEKKSLFNFSGGFSFGSGSGGSSKPFSFSAGSGTGSGFSFGTSSAFSSGFTFGTGTKMESFASVGSQGWTSKQKKEEGEDGEDGEGGGEEDAQAEVAVKKSDAIVQLDLVETCTGEEDETCVFQVRAKLFTLMTQPKEKPSEGKEGSPKEAENNAPSWTVMGIGDLKINVPKEGETDKSKRPRIIMRRQKTFQLCLNTYLFENMVCDKAGPKEVRFTSVDGGRLGGEDEEESEEKVKKKEVEVKEEEVVVMVKEEEVVGMKIDSEKDLATYLVRVKEEEDADKLISLVHKHKSHGKE</sequence>
<feature type="compositionally biased region" description="Low complexity" evidence="10">
    <location>
        <begin position="167"/>
        <end position="176"/>
    </location>
</feature>
<dbReference type="GeneID" id="17310125"/>
<accession>L1JYX2</accession>
<dbReference type="KEGG" id="gtt:GUITHDRAFT_100974"/>
<keyword evidence="4" id="KW-0509">mRNA transport</keyword>
<dbReference type="Proteomes" id="UP000011087">
    <property type="component" value="Unassembled WGS sequence"/>
</dbReference>
<evidence type="ECO:0000256" key="7">
    <source>
        <dbReference type="ARBA" id="ARBA00023010"/>
    </source>
</evidence>
<evidence type="ECO:0000256" key="5">
    <source>
        <dbReference type="ARBA" id="ARBA00022927"/>
    </source>
</evidence>
<dbReference type="InterPro" id="IPR011993">
    <property type="entry name" value="PH-like_dom_sf"/>
</dbReference>
<gene>
    <name evidence="12" type="primary">NUP50</name>
    <name evidence="12" type="ORF">GUITHDRAFT_100974</name>
</gene>
<organism evidence="12">
    <name type="scientific">Guillardia theta (strain CCMP2712)</name>
    <name type="common">Cryptophyte</name>
    <dbReference type="NCBI Taxonomy" id="905079"/>
    <lineage>
        <taxon>Eukaryota</taxon>
        <taxon>Cryptophyceae</taxon>
        <taxon>Pyrenomonadales</taxon>
        <taxon>Geminigeraceae</taxon>
        <taxon>Guillardia</taxon>
    </lineage>
</organism>
<feature type="compositionally biased region" description="Basic and acidic residues" evidence="10">
    <location>
        <begin position="82"/>
        <end position="103"/>
    </location>
</feature>
<dbReference type="InterPro" id="IPR000156">
    <property type="entry name" value="Ran_bind_dom"/>
</dbReference>
<comment type="subcellular location">
    <subcellularLocation>
        <location evidence="1">Nucleus</location>
        <location evidence="1">Nuclear pore complex</location>
    </subcellularLocation>
</comment>
<evidence type="ECO:0000313" key="12">
    <source>
        <dbReference type="EMBL" id="EKX53268.1"/>
    </source>
</evidence>
<keyword evidence="2" id="KW-0813">Transport</keyword>
<keyword evidence="9" id="KW-0539">Nucleus</keyword>
<evidence type="ECO:0000256" key="10">
    <source>
        <dbReference type="SAM" id="MobiDB-lite"/>
    </source>
</evidence>
<dbReference type="eggNOG" id="KOG0864">
    <property type="taxonomic scope" value="Eukaryota"/>
</dbReference>
<dbReference type="AlphaFoldDB" id="L1JYX2"/>
<evidence type="ECO:0000259" key="11">
    <source>
        <dbReference type="PROSITE" id="PS50196"/>
    </source>
</evidence>
<dbReference type="Gene3D" id="2.30.29.30">
    <property type="entry name" value="Pleckstrin-homology domain (PH domain)/Phosphotyrosine-binding domain (PTB)"/>
    <property type="match status" value="1"/>
</dbReference>
<dbReference type="GO" id="GO:0051028">
    <property type="term" value="P:mRNA transport"/>
    <property type="evidence" value="ECO:0007669"/>
    <property type="project" value="UniProtKB-KW"/>
</dbReference>
<evidence type="ECO:0000256" key="9">
    <source>
        <dbReference type="ARBA" id="ARBA00023242"/>
    </source>
</evidence>
<dbReference type="RefSeq" id="XP_005840248.1">
    <property type="nucleotide sequence ID" value="XM_005840191.1"/>
</dbReference>
<dbReference type="SMART" id="SM00160">
    <property type="entry name" value="RanBD"/>
    <property type="match status" value="1"/>
</dbReference>
<dbReference type="PANTHER" id="PTHR23138">
    <property type="entry name" value="RAN BINDING PROTEIN"/>
    <property type="match status" value="1"/>
</dbReference>
<evidence type="ECO:0000256" key="8">
    <source>
        <dbReference type="ARBA" id="ARBA00023132"/>
    </source>
</evidence>
<feature type="compositionally biased region" description="Basic and acidic residues" evidence="10">
    <location>
        <begin position="281"/>
        <end position="297"/>
    </location>
</feature>
<dbReference type="Pfam" id="PF00638">
    <property type="entry name" value="Ran_BP1"/>
    <property type="match status" value="1"/>
</dbReference>
<dbReference type="PaxDb" id="55529-EKX53268"/>
<feature type="region of interest" description="Disordered" evidence="10">
    <location>
        <begin position="1"/>
        <end position="185"/>
    </location>
</feature>
<feature type="region of interest" description="Disordered" evidence="10">
    <location>
        <begin position="207"/>
        <end position="242"/>
    </location>
</feature>
<dbReference type="HOGENOM" id="CLU_620331_0_0_1"/>
<feature type="region of interest" description="Disordered" evidence="10">
    <location>
        <begin position="279"/>
        <end position="301"/>
    </location>
</feature>
<feature type="domain" description="RanBD1" evidence="11">
    <location>
        <begin position="245"/>
        <end position="442"/>
    </location>
</feature>
<evidence type="ECO:0000313" key="13">
    <source>
        <dbReference type="EnsemblProtists" id="EKX53268"/>
    </source>
</evidence>
<keyword evidence="5" id="KW-0653">Protein transport</keyword>
<evidence type="ECO:0000256" key="2">
    <source>
        <dbReference type="ARBA" id="ARBA00022448"/>
    </source>
</evidence>
<feature type="compositionally biased region" description="Basic and acidic residues" evidence="10">
    <location>
        <begin position="110"/>
        <end position="150"/>
    </location>
</feature>
<dbReference type="OMA" id="SHMHSST"/>
<evidence type="ECO:0000256" key="6">
    <source>
        <dbReference type="ARBA" id="ARBA00022990"/>
    </source>
</evidence>
<proteinExistence type="predicted"/>
<evidence type="ECO:0000256" key="1">
    <source>
        <dbReference type="ARBA" id="ARBA00004567"/>
    </source>
</evidence>
<keyword evidence="3" id="KW-0677">Repeat</keyword>
<dbReference type="Pfam" id="PF08911">
    <property type="entry name" value="NUP50"/>
    <property type="match status" value="1"/>
</dbReference>
<dbReference type="SUPFAM" id="SSF50729">
    <property type="entry name" value="PH domain-like"/>
    <property type="match status" value="1"/>
</dbReference>
<protein>
    <submittedName>
        <fullName evidence="12">Nup50, nuclear pore complex component</fullName>
    </submittedName>
</protein>
<dbReference type="InterPro" id="IPR015007">
    <property type="entry name" value="NUP2/50/61"/>
</dbReference>
<dbReference type="PANTHER" id="PTHR23138:SF142">
    <property type="entry name" value="RAN-BINDING PROTEIN 3B-RELATED"/>
    <property type="match status" value="1"/>
</dbReference>
<reference evidence="14" key="2">
    <citation type="submission" date="2012-11" db="EMBL/GenBank/DDBJ databases">
        <authorList>
            <person name="Kuo A."/>
            <person name="Curtis B.A."/>
            <person name="Tanifuji G."/>
            <person name="Burki F."/>
            <person name="Gruber A."/>
            <person name="Irimia M."/>
            <person name="Maruyama S."/>
            <person name="Arias M.C."/>
            <person name="Ball S.G."/>
            <person name="Gile G.H."/>
            <person name="Hirakawa Y."/>
            <person name="Hopkins J.F."/>
            <person name="Rensing S.A."/>
            <person name="Schmutz J."/>
            <person name="Symeonidi A."/>
            <person name="Elias M."/>
            <person name="Eveleigh R.J."/>
            <person name="Herman E.K."/>
            <person name="Klute M.J."/>
            <person name="Nakayama T."/>
            <person name="Obornik M."/>
            <person name="Reyes-Prieto A."/>
            <person name="Armbrust E.V."/>
            <person name="Aves S.J."/>
            <person name="Beiko R.G."/>
            <person name="Coutinho P."/>
            <person name="Dacks J.B."/>
            <person name="Durnford D.G."/>
            <person name="Fast N.M."/>
            <person name="Green B.R."/>
            <person name="Grisdale C."/>
            <person name="Hempe F."/>
            <person name="Henrissat B."/>
            <person name="Hoppner M.P."/>
            <person name="Ishida K.-I."/>
            <person name="Kim E."/>
            <person name="Koreny L."/>
            <person name="Kroth P.G."/>
            <person name="Liu Y."/>
            <person name="Malik S.-B."/>
            <person name="Maier U.G."/>
            <person name="McRose D."/>
            <person name="Mock T."/>
            <person name="Neilson J.A."/>
            <person name="Onodera N.T."/>
            <person name="Poole A.M."/>
            <person name="Pritham E.J."/>
            <person name="Richards T.A."/>
            <person name="Rocap G."/>
            <person name="Roy S.W."/>
            <person name="Sarai C."/>
            <person name="Schaack S."/>
            <person name="Shirato S."/>
            <person name="Slamovits C.H."/>
            <person name="Spencer D.F."/>
            <person name="Suzuki S."/>
            <person name="Worden A.Z."/>
            <person name="Zauner S."/>
            <person name="Barry K."/>
            <person name="Bell C."/>
            <person name="Bharti A.K."/>
            <person name="Crow J.A."/>
            <person name="Grimwood J."/>
            <person name="Kramer R."/>
            <person name="Lindquist E."/>
            <person name="Lucas S."/>
            <person name="Salamov A."/>
            <person name="McFadden G.I."/>
            <person name="Lane C.E."/>
            <person name="Keeling P.J."/>
            <person name="Gray M.W."/>
            <person name="Grigoriev I.V."/>
            <person name="Archibald J.M."/>
        </authorList>
    </citation>
    <scope>NUCLEOTIDE SEQUENCE</scope>
    <source>
        <strain evidence="14">CCMP2712</strain>
    </source>
</reference>
<dbReference type="PROSITE" id="PS50196">
    <property type="entry name" value="RANBD1"/>
    <property type="match status" value="1"/>
</dbReference>
<feature type="region of interest" description="Disordered" evidence="10">
    <location>
        <begin position="365"/>
        <end position="384"/>
    </location>
</feature>
<keyword evidence="8" id="KW-0906">Nuclear pore complex</keyword>
<feature type="compositionally biased region" description="Acidic residues" evidence="10">
    <location>
        <begin position="14"/>
        <end position="27"/>
    </location>
</feature>
<keyword evidence="14" id="KW-1185">Reference proteome</keyword>
<reference evidence="12 14" key="1">
    <citation type="journal article" date="2012" name="Nature">
        <title>Algal genomes reveal evolutionary mosaicism and the fate of nucleomorphs.</title>
        <authorList>
            <consortium name="DOE Joint Genome Institute"/>
            <person name="Curtis B.A."/>
            <person name="Tanifuji G."/>
            <person name="Burki F."/>
            <person name="Gruber A."/>
            <person name="Irimia M."/>
            <person name="Maruyama S."/>
            <person name="Arias M.C."/>
            <person name="Ball S.G."/>
            <person name="Gile G.H."/>
            <person name="Hirakawa Y."/>
            <person name="Hopkins J.F."/>
            <person name="Kuo A."/>
            <person name="Rensing S.A."/>
            <person name="Schmutz J."/>
            <person name="Symeonidi A."/>
            <person name="Elias M."/>
            <person name="Eveleigh R.J."/>
            <person name="Herman E.K."/>
            <person name="Klute M.J."/>
            <person name="Nakayama T."/>
            <person name="Obornik M."/>
            <person name="Reyes-Prieto A."/>
            <person name="Armbrust E.V."/>
            <person name="Aves S.J."/>
            <person name="Beiko R.G."/>
            <person name="Coutinho P."/>
            <person name="Dacks J.B."/>
            <person name="Durnford D.G."/>
            <person name="Fast N.M."/>
            <person name="Green B.R."/>
            <person name="Grisdale C.J."/>
            <person name="Hempel F."/>
            <person name="Henrissat B."/>
            <person name="Hoppner M.P."/>
            <person name="Ishida K."/>
            <person name="Kim E."/>
            <person name="Koreny L."/>
            <person name="Kroth P.G."/>
            <person name="Liu Y."/>
            <person name="Malik S.B."/>
            <person name="Maier U.G."/>
            <person name="McRose D."/>
            <person name="Mock T."/>
            <person name="Neilson J.A."/>
            <person name="Onodera N.T."/>
            <person name="Poole A.M."/>
            <person name="Pritham E.J."/>
            <person name="Richards T.A."/>
            <person name="Rocap G."/>
            <person name="Roy S.W."/>
            <person name="Sarai C."/>
            <person name="Schaack S."/>
            <person name="Shirato S."/>
            <person name="Slamovits C.H."/>
            <person name="Spencer D.F."/>
            <person name="Suzuki S."/>
            <person name="Worden A.Z."/>
            <person name="Zauner S."/>
            <person name="Barry K."/>
            <person name="Bell C."/>
            <person name="Bharti A.K."/>
            <person name="Crow J.A."/>
            <person name="Grimwood J."/>
            <person name="Kramer R."/>
            <person name="Lindquist E."/>
            <person name="Lucas S."/>
            <person name="Salamov A."/>
            <person name="McFadden G.I."/>
            <person name="Lane C.E."/>
            <person name="Keeling P.J."/>
            <person name="Gray M.W."/>
            <person name="Grigoriev I.V."/>
            <person name="Archibald J.M."/>
        </authorList>
    </citation>
    <scope>NUCLEOTIDE SEQUENCE</scope>
    <source>
        <strain evidence="12 14">CCMP2712</strain>
    </source>
</reference>
<dbReference type="OrthoDB" id="185618at2759"/>
<dbReference type="EnsemblProtists" id="EKX53268">
    <property type="protein sequence ID" value="EKX53268"/>
    <property type="gene ID" value="GUITHDRAFT_100974"/>
</dbReference>
<keyword evidence="6" id="KW-0007">Acetylation</keyword>
<evidence type="ECO:0000256" key="4">
    <source>
        <dbReference type="ARBA" id="ARBA00022816"/>
    </source>
</evidence>
<dbReference type="GO" id="GO:0005643">
    <property type="term" value="C:nuclear pore"/>
    <property type="evidence" value="ECO:0007669"/>
    <property type="project" value="UniProtKB-SubCell"/>
</dbReference>
<dbReference type="InterPro" id="IPR045255">
    <property type="entry name" value="RanBP1-like"/>
</dbReference>
<feature type="compositionally biased region" description="Acidic residues" evidence="10">
    <location>
        <begin position="223"/>
        <end position="238"/>
    </location>
</feature>
<dbReference type="STRING" id="905079.L1JYX2"/>
<evidence type="ECO:0000256" key="3">
    <source>
        <dbReference type="ARBA" id="ARBA00022737"/>
    </source>
</evidence>